<gene>
    <name evidence="1" type="ORF">S03H2_33967</name>
</gene>
<comment type="caution">
    <text evidence="1">The sequence shown here is derived from an EMBL/GenBank/DDBJ whole genome shotgun (WGS) entry which is preliminary data.</text>
</comment>
<dbReference type="AlphaFoldDB" id="X1G2G6"/>
<reference evidence="1" key="1">
    <citation type="journal article" date="2014" name="Front. Microbiol.">
        <title>High frequency of phylogenetically diverse reductive dehalogenase-homologous genes in deep subseafloor sedimentary metagenomes.</title>
        <authorList>
            <person name="Kawai M."/>
            <person name="Futagami T."/>
            <person name="Toyoda A."/>
            <person name="Takaki Y."/>
            <person name="Nishi S."/>
            <person name="Hori S."/>
            <person name="Arai W."/>
            <person name="Tsubouchi T."/>
            <person name="Morono Y."/>
            <person name="Uchiyama I."/>
            <person name="Ito T."/>
            <person name="Fujiyama A."/>
            <person name="Inagaki F."/>
            <person name="Takami H."/>
        </authorList>
    </citation>
    <scope>NUCLEOTIDE SEQUENCE</scope>
    <source>
        <strain evidence="1">Expedition CK06-06</strain>
    </source>
</reference>
<accession>X1G2G6</accession>
<name>X1G2G6_9ZZZZ</name>
<protein>
    <submittedName>
        <fullName evidence="1">Uncharacterized protein</fullName>
    </submittedName>
</protein>
<proteinExistence type="predicted"/>
<organism evidence="1">
    <name type="scientific">marine sediment metagenome</name>
    <dbReference type="NCBI Taxonomy" id="412755"/>
    <lineage>
        <taxon>unclassified sequences</taxon>
        <taxon>metagenomes</taxon>
        <taxon>ecological metagenomes</taxon>
    </lineage>
</organism>
<sequence length="64" mass="7590">MKTLQTIKEQVIDSIKKLPDDTNYDDIMESIYVQQMISKGIGQLDKGEFVSHEDVKERFREWLK</sequence>
<dbReference type="EMBL" id="BARU01020708">
    <property type="protein sequence ID" value="GAH52096.1"/>
    <property type="molecule type" value="Genomic_DNA"/>
</dbReference>
<evidence type="ECO:0000313" key="1">
    <source>
        <dbReference type="EMBL" id="GAH52096.1"/>
    </source>
</evidence>